<dbReference type="GO" id="GO:0005737">
    <property type="term" value="C:cytoplasm"/>
    <property type="evidence" value="ECO:0007669"/>
    <property type="project" value="TreeGrafter"/>
</dbReference>
<accession>A0A7H9AX38</accession>
<dbReference type="RefSeq" id="XP_037142382.1">
    <property type="nucleotide sequence ID" value="XM_037286487.1"/>
</dbReference>
<dbReference type="PANTHER" id="PTHR28110:SF1">
    <property type="entry name" value="TRANSMEMBRANE PROTEIN"/>
    <property type="match status" value="1"/>
</dbReference>
<sequence>MCATKKTHLIIVPCHSVWKHDIIHNSSINLGHLAEHWFLAPFQFEGNDHLAFIKHGLKAIQTALHANSNESIVVFSGSQTKKQARCMSEAQSYYLLIHRLISKFQDYEFNIQEVFEDEFIIACLQDIINTLFEKKLTVDTFFLSSVATEEFALDSFENLLFSIYRFRQLAMDYPKKITIVGFGFKETRFLQYHAKAIDYPKQCINYIAIDPVPPNYTAEQLEGYYSELKVLEQRNAIQLFELDMYGTREALYGKKLSRNPFMRYPAYQDVSLFDLSNITGEDEEFFNKYINGIMPWSVNRVLLNDS</sequence>
<dbReference type="InterPro" id="IPR055323">
    <property type="entry name" value="C57A10.07/YOR238W"/>
</dbReference>
<proteinExistence type="predicted"/>
<name>A0A7H9AX38_ZYGMR</name>
<protein>
    <submittedName>
        <fullName evidence="1">Uncharacterized protein</fullName>
    </submittedName>
</protein>
<keyword evidence="2" id="KW-1185">Reference proteome</keyword>
<dbReference type="KEGG" id="zmk:HG535_0A05960"/>
<organism evidence="1 2">
    <name type="scientific">Zygotorulaspora mrakii</name>
    <name type="common">Zygosaccharomyces mrakii</name>
    <dbReference type="NCBI Taxonomy" id="42260"/>
    <lineage>
        <taxon>Eukaryota</taxon>
        <taxon>Fungi</taxon>
        <taxon>Dikarya</taxon>
        <taxon>Ascomycota</taxon>
        <taxon>Saccharomycotina</taxon>
        <taxon>Saccharomycetes</taxon>
        <taxon>Saccharomycetales</taxon>
        <taxon>Saccharomycetaceae</taxon>
        <taxon>Zygotorulaspora</taxon>
    </lineage>
</organism>
<reference evidence="1 2" key="1">
    <citation type="submission" date="2020-07" db="EMBL/GenBank/DDBJ databases">
        <title>The yeast mating-type switching endonuclease HO is a domesticated member of an unorthodox homing genetic element family.</title>
        <authorList>
            <person name="Coughlan A.Y."/>
            <person name="Lombardi L."/>
            <person name="Braun-Galleani S."/>
            <person name="Martos A.R."/>
            <person name="Galeote V."/>
            <person name="Bigey F."/>
            <person name="Dequin S."/>
            <person name="Byrne K.P."/>
            <person name="Wolfe K.H."/>
        </authorList>
    </citation>
    <scope>NUCLEOTIDE SEQUENCE [LARGE SCALE GENOMIC DNA]</scope>
    <source>
        <strain evidence="1 2">NRRL Y-6702</strain>
    </source>
</reference>
<dbReference type="EMBL" id="CP058604">
    <property type="protein sequence ID" value="QLG70654.1"/>
    <property type="molecule type" value="Genomic_DNA"/>
</dbReference>
<dbReference type="OrthoDB" id="4347at2759"/>
<dbReference type="AlphaFoldDB" id="A0A7H9AX38"/>
<dbReference type="GeneID" id="59234290"/>
<evidence type="ECO:0000313" key="1">
    <source>
        <dbReference type="EMBL" id="QLG70654.1"/>
    </source>
</evidence>
<evidence type="ECO:0000313" key="2">
    <source>
        <dbReference type="Proteomes" id="UP000509704"/>
    </source>
</evidence>
<gene>
    <name evidence="1" type="ORF">HG535_0A05960</name>
</gene>
<dbReference type="PANTHER" id="PTHR28110">
    <property type="entry name" value="TRANSMEMBRANE PROTEIN"/>
    <property type="match status" value="1"/>
</dbReference>
<dbReference type="Proteomes" id="UP000509704">
    <property type="component" value="Chromosome 1"/>
</dbReference>